<protein>
    <submittedName>
        <fullName evidence="2">Uncharacterized protein</fullName>
    </submittedName>
</protein>
<feature type="coiled-coil region" evidence="1">
    <location>
        <begin position="50"/>
        <end position="77"/>
    </location>
</feature>
<dbReference type="EMBL" id="JAESIL010000060">
    <property type="protein sequence ID" value="MBL3579231.1"/>
    <property type="molecule type" value="Genomic_DNA"/>
</dbReference>
<accession>A0ABS1RHV9</accession>
<keyword evidence="1" id="KW-0175">Coiled coil</keyword>
<evidence type="ECO:0000313" key="3">
    <source>
        <dbReference type="Proteomes" id="UP000635853"/>
    </source>
</evidence>
<evidence type="ECO:0000313" key="2">
    <source>
        <dbReference type="EMBL" id="MBL3579231.1"/>
    </source>
</evidence>
<gene>
    <name evidence="2" type="ORF">JMJ92_13840</name>
</gene>
<evidence type="ECO:0000256" key="1">
    <source>
        <dbReference type="SAM" id="Coils"/>
    </source>
</evidence>
<dbReference type="Proteomes" id="UP000635853">
    <property type="component" value="Unassembled WGS sequence"/>
</dbReference>
<keyword evidence="3" id="KW-1185">Reference proteome</keyword>
<name>A0ABS1RHV9_9RHOB</name>
<sequence>MRRICAEVAGIDEATCDQTTAQSITCHATRIYGATLPDPWENPRAIEKEIDGIRAEIRKLRKRIQALDGHARSLARNHADRNEREDVEANIVSSIKDGDDEALRTSLERLNEYSARPKGQWVDFAALTHLDALEVALIGPAERAIAAAGTGPGRRPDRRAYRTAAAAARAFRDLTGTDPTFWNGGETPFSRMLVRIYQCAGIKADLRKPIEAAMHELRSDSRN</sequence>
<proteinExistence type="predicted"/>
<comment type="caution">
    <text evidence="2">The sequence shown here is derived from an EMBL/GenBank/DDBJ whole genome shotgun (WGS) entry which is preliminary data.</text>
</comment>
<reference evidence="3" key="1">
    <citation type="submission" date="2021-01" db="EMBL/GenBank/DDBJ databases">
        <title>Draft genomes of Rhodovulum sulfidophilum.</title>
        <authorList>
            <person name="Guzman M.S."/>
        </authorList>
    </citation>
    <scope>NUCLEOTIDE SEQUENCE [LARGE SCALE GENOMIC DNA]</scope>
    <source>
        <strain evidence="3">AB19</strain>
    </source>
</reference>
<organism evidence="2 3">
    <name type="scientific">Rhodovulum visakhapatnamense</name>
    <dbReference type="NCBI Taxonomy" id="364297"/>
    <lineage>
        <taxon>Bacteria</taxon>
        <taxon>Pseudomonadati</taxon>
        <taxon>Pseudomonadota</taxon>
        <taxon>Alphaproteobacteria</taxon>
        <taxon>Rhodobacterales</taxon>
        <taxon>Paracoccaceae</taxon>
        <taxon>Rhodovulum</taxon>
    </lineage>
</organism>
<dbReference type="RefSeq" id="WP_143540518.1">
    <property type="nucleotide sequence ID" value="NZ_JAESIL010000060.1"/>
</dbReference>